<gene>
    <name evidence="2" type="ORF">B0T16DRAFT_350959</name>
</gene>
<dbReference type="InterPro" id="IPR053185">
    <property type="entry name" value="SET_domain_protein"/>
</dbReference>
<dbReference type="InterPro" id="IPR011990">
    <property type="entry name" value="TPR-like_helical_dom_sf"/>
</dbReference>
<comment type="caution">
    <text evidence="2">The sequence shown here is derived from an EMBL/GenBank/DDBJ whole genome shotgun (WGS) entry which is preliminary data.</text>
</comment>
<proteinExistence type="predicted"/>
<dbReference type="SUPFAM" id="SSF82199">
    <property type="entry name" value="SET domain"/>
    <property type="match status" value="1"/>
</dbReference>
<evidence type="ECO:0000259" key="1">
    <source>
        <dbReference type="PROSITE" id="PS50280"/>
    </source>
</evidence>
<dbReference type="Proteomes" id="UP001174936">
    <property type="component" value="Unassembled WGS sequence"/>
</dbReference>
<dbReference type="SMART" id="SM00317">
    <property type="entry name" value="SET"/>
    <property type="match status" value="1"/>
</dbReference>
<dbReference type="PANTHER" id="PTHR47332">
    <property type="entry name" value="SET DOMAIN-CONTAINING PROTEIN 5"/>
    <property type="match status" value="1"/>
</dbReference>
<sequence length="338" mass="37491">MRGGSGISILATPEIAADLAFHLGDDPNPTWLHPQAQQYHLGPQDKAGLFDVREVPGKGKGALATRLIRAGEVVIRESPAILNIPELPKGVQPSQVGRLFELAVQQLPEVQRKGVYELAGGSEDSDVTRGELINRVLNTNSFGIQVKDHFLAALCPEIARINHACRPNMFTRFSYETFTMEAVAYVDIQPGEELSVSYLPLNLLSEDRKAMVQKWGFNCTCSVCSSPQKASESDRNKYRIQEVLDQLKDKSGRNREKVERLANELFSLLEVERLQAQAGSFASLIMGVYIEMGDLEKAREYAATAMKNQTVYFGHDSDKAKSALEMVELLDTVEVEYA</sequence>
<accession>A0AA39YCG1</accession>
<dbReference type="AlphaFoldDB" id="A0AA39YCG1"/>
<organism evidence="2 3">
    <name type="scientific">Cercophora newfieldiana</name>
    <dbReference type="NCBI Taxonomy" id="92897"/>
    <lineage>
        <taxon>Eukaryota</taxon>
        <taxon>Fungi</taxon>
        <taxon>Dikarya</taxon>
        <taxon>Ascomycota</taxon>
        <taxon>Pezizomycotina</taxon>
        <taxon>Sordariomycetes</taxon>
        <taxon>Sordariomycetidae</taxon>
        <taxon>Sordariales</taxon>
        <taxon>Lasiosphaeriaceae</taxon>
        <taxon>Cercophora</taxon>
    </lineage>
</organism>
<evidence type="ECO:0000313" key="2">
    <source>
        <dbReference type="EMBL" id="KAK0649998.1"/>
    </source>
</evidence>
<name>A0AA39YCG1_9PEZI</name>
<feature type="domain" description="SET" evidence="1">
    <location>
        <begin position="48"/>
        <end position="199"/>
    </location>
</feature>
<evidence type="ECO:0000313" key="3">
    <source>
        <dbReference type="Proteomes" id="UP001174936"/>
    </source>
</evidence>
<protein>
    <recommendedName>
        <fullName evidence="1">SET domain-containing protein</fullName>
    </recommendedName>
</protein>
<reference evidence="2" key="1">
    <citation type="submission" date="2023-06" db="EMBL/GenBank/DDBJ databases">
        <title>Genome-scale phylogeny and comparative genomics of the fungal order Sordariales.</title>
        <authorList>
            <consortium name="Lawrence Berkeley National Laboratory"/>
            <person name="Hensen N."/>
            <person name="Bonometti L."/>
            <person name="Westerberg I."/>
            <person name="Brannstrom I.O."/>
            <person name="Guillou S."/>
            <person name="Cros-Aarteil S."/>
            <person name="Calhoun S."/>
            <person name="Haridas S."/>
            <person name="Kuo A."/>
            <person name="Mondo S."/>
            <person name="Pangilinan J."/>
            <person name="Riley R."/>
            <person name="Labutti K."/>
            <person name="Andreopoulos B."/>
            <person name="Lipzen A."/>
            <person name="Chen C."/>
            <person name="Yanf M."/>
            <person name="Daum C."/>
            <person name="Ng V."/>
            <person name="Clum A."/>
            <person name="Steindorff A."/>
            <person name="Ohm R."/>
            <person name="Martin F."/>
            <person name="Silar P."/>
            <person name="Natvig D."/>
            <person name="Lalanne C."/>
            <person name="Gautier V."/>
            <person name="Ament-Velasquez S.L."/>
            <person name="Kruys A."/>
            <person name="Hutchinson M.I."/>
            <person name="Powell A.J."/>
            <person name="Barry K."/>
            <person name="Miller A.N."/>
            <person name="Grigoriev I.V."/>
            <person name="Debuchy R."/>
            <person name="Gladieux P."/>
            <person name="Thoren M.H."/>
            <person name="Johannesson H."/>
        </authorList>
    </citation>
    <scope>NUCLEOTIDE SEQUENCE</scope>
    <source>
        <strain evidence="2">SMH2532-1</strain>
    </source>
</reference>
<dbReference type="Gene3D" id="2.170.270.10">
    <property type="entry name" value="SET domain"/>
    <property type="match status" value="1"/>
</dbReference>
<dbReference type="CDD" id="cd20071">
    <property type="entry name" value="SET_SMYD"/>
    <property type="match status" value="1"/>
</dbReference>
<dbReference type="InterPro" id="IPR001214">
    <property type="entry name" value="SET_dom"/>
</dbReference>
<dbReference type="Pfam" id="PF00856">
    <property type="entry name" value="SET"/>
    <property type="match status" value="1"/>
</dbReference>
<keyword evidence="3" id="KW-1185">Reference proteome</keyword>
<dbReference type="Gene3D" id="1.25.40.10">
    <property type="entry name" value="Tetratricopeptide repeat domain"/>
    <property type="match status" value="1"/>
</dbReference>
<dbReference type="EMBL" id="JAULSV010000003">
    <property type="protein sequence ID" value="KAK0649998.1"/>
    <property type="molecule type" value="Genomic_DNA"/>
</dbReference>
<dbReference type="PROSITE" id="PS50280">
    <property type="entry name" value="SET"/>
    <property type="match status" value="1"/>
</dbReference>
<dbReference type="PANTHER" id="PTHR47332:SF6">
    <property type="entry name" value="SET DOMAIN-CONTAINING PROTEIN"/>
    <property type="match status" value="1"/>
</dbReference>
<dbReference type="InterPro" id="IPR046341">
    <property type="entry name" value="SET_dom_sf"/>
</dbReference>